<keyword evidence="7" id="KW-0297">G-protein coupled receptor</keyword>
<accession>A0A7J5XVX7</accession>
<comment type="subcellular location">
    <subcellularLocation>
        <location evidence="1">Cell membrane</location>
        <topology evidence="1">Multi-pass membrane protein</topology>
    </subcellularLocation>
</comment>
<dbReference type="FunFam" id="1.20.1070.10:FF:000024">
    <property type="entry name" value="Olfactory receptor"/>
    <property type="match status" value="3"/>
</dbReference>
<evidence type="ECO:0000259" key="14">
    <source>
        <dbReference type="PROSITE" id="PS50262"/>
    </source>
</evidence>
<keyword evidence="12" id="KW-0807">Transducer</keyword>
<feature type="transmembrane region" description="Helical" evidence="13">
    <location>
        <begin position="446"/>
        <end position="470"/>
    </location>
</feature>
<keyword evidence="3" id="KW-0716">Sensory transduction</keyword>
<dbReference type="InterPro" id="IPR000725">
    <property type="entry name" value="Olfact_rcpt"/>
</dbReference>
<evidence type="ECO:0000256" key="5">
    <source>
        <dbReference type="ARBA" id="ARBA00022725"/>
    </source>
</evidence>
<dbReference type="PANTHER" id="PTHR26451:SF470">
    <property type="entry name" value="OLFACTORY RECEPTOR"/>
    <property type="match status" value="1"/>
</dbReference>
<dbReference type="EMBL" id="JAAKFY010000020">
    <property type="protein sequence ID" value="KAF3840953.1"/>
    <property type="molecule type" value="Genomic_DNA"/>
</dbReference>
<evidence type="ECO:0000256" key="2">
    <source>
        <dbReference type="ARBA" id="ARBA00022475"/>
    </source>
</evidence>
<feature type="transmembrane region" description="Helical" evidence="13">
    <location>
        <begin position="86"/>
        <end position="104"/>
    </location>
</feature>
<protein>
    <recommendedName>
        <fullName evidence="14">G-protein coupled receptors family 1 profile domain-containing protein</fullName>
    </recommendedName>
</protein>
<feature type="transmembrane region" description="Helical" evidence="13">
    <location>
        <begin position="815"/>
        <end position="838"/>
    </location>
</feature>
<dbReference type="InterPro" id="IPR017452">
    <property type="entry name" value="GPCR_Rhodpsn_7TM"/>
</dbReference>
<feature type="domain" description="G-protein coupled receptors family 1 profile" evidence="14">
    <location>
        <begin position="286"/>
        <end position="532"/>
    </location>
</feature>
<feature type="transmembrane region" description="Helical" evidence="13">
    <location>
        <begin position="116"/>
        <end position="145"/>
    </location>
</feature>
<keyword evidence="11" id="KW-0325">Glycoprotein</keyword>
<gene>
    <name evidence="15" type="ORF">F7725_006815</name>
</gene>
<feature type="transmembrane region" description="Helical" evidence="13">
    <location>
        <begin position="771"/>
        <end position="795"/>
    </location>
</feature>
<evidence type="ECO:0000256" key="12">
    <source>
        <dbReference type="ARBA" id="ARBA00023224"/>
    </source>
</evidence>
<keyword evidence="5" id="KW-0552">Olfaction</keyword>
<dbReference type="Gene3D" id="1.20.1070.10">
    <property type="entry name" value="Rhodopsin 7-helix transmembrane proteins"/>
    <property type="match status" value="3"/>
</dbReference>
<feature type="transmembrane region" description="Helical" evidence="13">
    <location>
        <begin position="269"/>
        <end position="293"/>
    </location>
</feature>
<feature type="transmembrane region" description="Helical" evidence="13">
    <location>
        <begin position="386"/>
        <end position="408"/>
    </location>
</feature>
<feature type="transmembrane region" description="Helical" evidence="13">
    <location>
        <begin position="630"/>
        <end position="652"/>
    </location>
</feature>
<dbReference type="InterPro" id="IPR052921">
    <property type="entry name" value="GPCR1_Superfamily_Member"/>
</dbReference>
<feature type="transmembrane region" description="Helical" evidence="13">
    <location>
        <begin position="594"/>
        <end position="618"/>
    </location>
</feature>
<evidence type="ECO:0000256" key="1">
    <source>
        <dbReference type="ARBA" id="ARBA00004651"/>
    </source>
</evidence>
<keyword evidence="16" id="KW-1185">Reference proteome</keyword>
<dbReference type="OrthoDB" id="9444602at2759"/>
<dbReference type="Pfam" id="PF13853">
    <property type="entry name" value="7tm_4"/>
    <property type="match status" value="3"/>
</dbReference>
<evidence type="ECO:0000256" key="4">
    <source>
        <dbReference type="ARBA" id="ARBA00022692"/>
    </source>
</evidence>
<organism evidence="15 16">
    <name type="scientific">Dissostichus mawsoni</name>
    <name type="common">Antarctic cod</name>
    <dbReference type="NCBI Taxonomy" id="36200"/>
    <lineage>
        <taxon>Eukaryota</taxon>
        <taxon>Metazoa</taxon>
        <taxon>Chordata</taxon>
        <taxon>Craniata</taxon>
        <taxon>Vertebrata</taxon>
        <taxon>Euteleostomi</taxon>
        <taxon>Actinopterygii</taxon>
        <taxon>Neopterygii</taxon>
        <taxon>Teleostei</taxon>
        <taxon>Neoteleostei</taxon>
        <taxon>Acanthomorphata</taxon>
        <taxon>Eupercaria</taxon>
        <taxon>Perciformes</taxon>
        <taxon>Notothenioidei</taxon>
        <taxon>Nototheniidae</taxon>
        <taxon>Dissostichus</taxon>
    </lineage>
</organism>
<feature type="transmembrane region" description="Helical" evidence="13">
    <location>
        <begin position="165"/>
        <end position="188"/>
    </location>
</feature>
<dbReference type="GO" id="GO:0005549">
    <property type="term" value="F:odorant binding"/>
    <property type="evidence" value="ECO:0007669"/>
    <property type="project" value="TreeGrafter"/>
</dbReference>
<evidence type="ECO:0000256" key="13">
    <source>
        <dbReference type="SAM" id="Phobius"/>
    </source>
</evidence>
<keyword evidence="6 13" id="KW-1133">Transmembrane helix</keyword>
<keyword evidence="10" id="KW-0675">Receptor</keyword>
<feature type="domain" description="G-protein coupled receptors family 1 profile" evidence="14">
    <location>
        <begin position="1"/>
        <end position="212"/>
    </location>
</feature>
<keyword evidence="2" id="KW-1003">Cell membrane</keyword>
<evidence type="ECO:0000256" key="11">
    <source>
        <dbReference type="ARBA" id="ARBA00023180"/>
    </source>
</evidence>
<evidence type="ECO:0000256" key="10">
    <source>
        <dbReference type="ARBA" id="ARBA00023170"/>
    </source>
</evidence>
<keyword evidence="8 13" id="KW-0472">Membrane</keyword>
<dbReference type="GO" id="GO:0004930">
    <property type="term" value="F:G protein-coupled receptor activity"/>
    <property type="evidence" value="ECO:0007669"/>
    <property type="project" value="UniProtKB-KW"/>
</dbReference>
<dbReference type="PRINTS" id="PR00237">
    <property type="entry name" value="GPCRRHODOPSN"/>
</dbReference>
<dbReference type="AlphaFoldDB" id="A0A7J5XVX7"/>
<evidence type="ECO:0000256" key="9">
    <source>
        <dbReference type="ARBA" id="ARBA00023157"/>
    </source>
</evidence>
<feature type="transmembrane region" description="Helical" evidence="13">
    <location>
        <begin position="672"/>
        <end position="690"/>
    </location>
</feature>
<evidence type="ECO:0000256" key="3">
    <source>
        <dbReference type="ARBA" id="ARBA00022606"/>
    </source>
</evidence>
<feature type="transmembrane region" description="Helical" evidence="13">
    <location>
        <begin position="305"/>
        <end position="327"/>
    </location>
</feature>
<dbReference type="PANTHER" id="PTHR26451">
    <property type="entry name" value="G_PROTEIN_RECEP_F1_2 DOMAIN-CONTAINING PROTEIN"/>
    <property type="match status" value="1"/>
</dbReference>
<feature type="transmembrane region" description="Helical" evidence="13">
    <location>
        <begin position="490"/>
        <end position="510"/>
    </location>
</feature>
<dbReference type="GO" id="GO:0004984">
    <property type="term" value="F:olfactory receptor activity"/>
    <property type="evidence" value="ECO:0007669"/>
    <property type="project" value="InterPro"/>
</dbReference>
<sequence length="863" mass="98508">MIKIFLVKDNFIPFNLCMLQMYVYYAFISLESYALAILAYDRLIAICFPMRHNSINTMQSMSWIVGVTWFFGLGVILFTTSLMSRLSFCNSVIVFSYFCDYAPVFRLACNDYSMQWASASFLSILILAVPFAFILLSYVSILATVFMMKSLDSRLKALATCVEHIILVAVFYIPILTIFCVGFYLGLIDPDQRVLSLSLASCIPPCVNPLIYSLKTREIKIRVLALRAILHHRLRRSTMSFLRTVFNDSNIIIHPPGFYIIGFETFPFISVYFIFLSFVYVVTVLANCLVIYVICFNRSLHTPKFLAVVNLAVIDVILNTCTIPSMIKIFLVKDNFIPFNLCMLQMYVYYAFGSLESYALAILAYDRLIAICFPMRHNSINTMQSMSWIVGMTWFFGLGVTLFTTSLMSRLSYCNSVIVFSYFCDYAPVFRLACNDYSLQWASVSFLTILILAVPFAYIILSYICILATVFMMKSLDSRLKALATCVEHIILVAVFYIPILTIFCVGFYLDQRVLSLSLASCIPPCVNPLIYSLKTKEIKIRVVALVRKNQRAILHHRLRRSTMSFLRTVFNDSNIIIHPPGFYIIGFENFPFISVYFIFLSFVYVVTVLANCLVIYVICFNRSLHTPKFLAVVNLAVIDVILNTCTIPSMIKIFLVKDNFIPFNLCMLQMYVYYAFISLESYALAILAYDRLIAICFPMRHNSINTMQSMSWIVGVTWFFGLGVTLFTTSLMSRLSYCNSVIVFSYFCDYAPVFRLACNDYSLQWASVSFLSILILAVPFAYIILSYICILATVFMMKSLDSRLKALATCVEHIILVAVFYIPILTIFCVGFYLGLIDPDQRVLSLSLASCIHLVSILSYIL</sequence>
<evidence type="ECO:0000256" key="8">
    <source>
        <dbReference type="ARBA" id="ARBA00023136"/>
    </source>
</evidence>
<dbReference type="GO" id="GO:0005886">
    <property type="term" value="C:plasma membrane"/>
    <property type="evidence" value="ECO:0007669"/>
    <property type="project" value="UniProtKB-SubCell"/>
</dbReference>
<evidence type="ECO:0000313" key="16">
    <source>
        <dbReference type="Proteomes" id="UP000518266"/>
    </source>
</evidence>
<keyword evidence="4 13" id="KW-0812">Transmembrane</keyword>
<keyword evidence="9" id="KW-1015">Disulfide bond</keyword>
<dbReference type="PROSITE" id="PS50262">
    <property type="entry name" value="G_PROTEIN_RECEP_F1_2"/>
    <property type="match status" value="3"/>
</dbReference>
<feature type="transmembrane region" description="Helical" evidence="13">
    <location>
        <begin position="21"/>
        <end position="40"/>
    </location>
</feature>
<reference evidence="15 16" key="1">
    <citation type="submission" date="2020-03" db="EMBL/GenBank/DDBJ databases">
        <title>Dissostichus mawsoni Genome sequencing and assembly.</title>
        <authorList>
            <person name="Park H."/>
        </authorList>
    </citation>
    <scope>NUCLEOTIDE SEQUENCE [LARGE SCALE GENOMIC DNA]</scope>
    <source>
        <strain evidence="15">DM0001</strain>
        <tissue evidence="15">Muscle</tissue>
    </source>
</reference>
<evidence type="ECO:0000256" key="6">
    <source>
        <dbReference type="ARBA" id="ARBA00022989"/>
    </source>
</evidence>
<dbReference type="PRINTS" id="PR00245">
    <property type="entry name" value="OLFACTORYR"/>
</dbReference>
<comment type="caution">
    <text evidence="15">The sequence shown here is derived from an EMBL/GenBank/DDBJ whole genome shotgun (WGS) entry which is preliminary data.</text>
</comment>
<name>A0A7J5XVX7_DISMA</name>
<evidence type="ECO:0000313" key="15">
    <source>
        <dbReference type="EMBL" id="KAF3840953.1"/>
    </source>
</evidence>
<feature type="transmembrane region" description="Helical" evidence="13">
    <location>
        <begin position="347"/>
        <end position="365"/>
    </location>
</feature>
<feature type="transmembrane region" description="Helical" evidence="13">
    <location>
        <begin position="60"/>
        <end position="79"/>
    </location>
</feature>
<dbReference type="Proteomes" id="UP000518266">
    <property type="component" value="Unassembled WGS sequence"/>
</dbReference>
<dbReference type="SUPFAM" id="SSF81321">
    <property type="entry name" value="Family A G protein-coupled receptor-like"/>
    <property type="match status" value="3"/>
</dbReference>
<proteinExistence type="predicted"/>
<feature type="transmembrane region" description="Helical" evidence="13">
    <location>
        <begin position="711"/>
        <end position="733"/>
    </location>
</feature>
<feature type="domain" description="G-protein coupled receptors family 1 profile" evidence="14">
    <location>
        <begin position="611"/>
        <end position="863"/>
    </location>
</feature>
<evidence type="ECO:0000256" key="7">
    <source>
        <dbReference type="ARBA" id="ARBA00023040"/>
    </source>
</evidence>
<dbReference type="InterPro" id="IPR000276">
    <property type="entry name" value="GPCR_Rhodpsn"/>
</dbReference>